<sequence length="160" mass="17347">MAASLFADVPFRAKIIGGAIIVVPLATLALLGAIFLRPAPIEQRLVWGCYTADNAPPISVEESKIRIVDGTRRSLSYIAEPCKEGYRLTVHPALILKASEGGRYSFEQGRGIGYFWPLLSEASDNPRKVHSPEDFGGRIDIAAEGRSAIYVRSKDGNNCG</sequence>
<feature type="transmembrane region" description="Helical" evidence="1">
    <location>
        <begin position="15"/>
        <end position="36"/>
    </location>
</feature>
<protein>
    <submittedName>
        <fullName evidence="2">Uncharacterized protein</fullName>
    </submittedName>
</protein>
<keyword evidence="1" id="KW-0472">Membrane</keyword>
<dbReference type="EMBL" id="CP073910">
    <property type="protein sequence ID" value="QUT04239.1"/>
    <property type="molecule type" value="Genomic_DNA"/>
</dbReference>
<evidence type="ECO:0000313" key="3">
    <source>
        <dbReference type="Proteomes" id="UP000681425"/>
    </source>
</evidence>
<gene>
    <name evidence="2" type="ORF">KFK14_14205</name>
</gene>
<name>A0A975PZZ0_9SPHN</name>
<keyword evidence="3" id="KW-1185">Reference proteome</keyword>
<proteinExistence type="predicted"/>
<organism evidence="2 3">
    <name type="scientific">Sphingobium phenoxybenzoativorans</name>
    <dbReference type="NCBI Taxonomy" id="1592790"/>
    <lineage>
        <taxon>Bacteria</taxon>
        <taxon>Pseudomonadati</taxon>
        <taxon>Pseudomonadota</taxon>
        <taxon>Alphaproteobacteria</taxon>
        <taxon>Sphingomonadales</taxon>
        <taxon>Sphingomonadaceae</taxon>
        <taxon>Sphingobium</taxon>
    </lineage>
</organism>
<keyword evidence="1" id="KW-0812">Transmembrane</keyword>
<keyword evidence="1" id="KW-1133">Transmembrane helix</keyword>
<reference evidence="2" key="1">
    <citation type="submission" date="2021-04" db="EMBL/GenBank/DDBJ databases">
        <title>Isolation of p-tert-butylphenol degrading bacteria Sphingobium phenoxybenzoativorans Tas13 from active sludge.</title>
        <authorList>
            <person name="Li Y."/>
        </authorList>
    </citation>
    <scope>NUCLEOTIDE SEQUENCE</scope>
    <source>
        <strain evidence="2">Tas13</strain>
    </source>
</reference>
<evidence type="ECO:0000313" key="2">
    <source>
        <dbReference type="EMBL" id="QUT04239.1"/>
    </source>
</evidence>
<accession>A0A975PZZ0</accession>
<dbReference type="AlphaFoldDB" id="A0A975PZZ0"/>
<evidence type="ECO:0000256" key="1">
    <source>
        <dbReference type="SAM" id="Phobius"/>
    </source>
</evidence>
<dbReference type="KEGG" id="spph:KFK14_14205"/>
<dbReference type="Proteomes" id="UP000681425">
    <property type="component" value="Chromosome"/>
</dbReference>
<dbReference type="RefSeq" id="WP_212608092.1">
    <property type="nucleotide sequence ID" value="NZ_CP073910.1"/>
</dbReference>